<dbReference type="EMBL" id="GBXM01074749">
    <property type="protein sequence ID" value="JAH33828.1"/>
    <property type="molecule type" value="Transcribed_RNA"/>
</dbReference>
<organism evidence="1">
    <name type="scientific">Anguilla anguilla</name>
    <name type="common">European freshwater eel</name>
    <name type="synonym">Muraena anguilla</name>
    <dbReference type="NCBI Taxonomy" id="7936"/>
    <lineage>
        <taxon>Eukaryota</taxon>
        <taxon>Metazoa</taxon>
        <taxon>Chordata</taxon>
        <taxon>Craniata</taxon>
        <taxon>Vertebrata</taxon>
        <taxon>Euteleostomi</taxon>
        <taxon>Actinopterygii</taxon>
        <taxon>Neopterygii</taxon>
        <taxon>Teleostei</taxon>
        <taxon>Anguilliformes</taxon>
        <taxon>Anguillidae</taxon>
        <taxon>Anguilla</taxon>
    </lineage>
</organism>
<protein>
    <submittedName>
        <fullName evidence="1">Uncharacterized protein</fullName>
    </submittedName>
</protein>
<evidence type="ECO:0000313" key="1">
    <source>
        <dbReference type="EMBL" id="JAH33828.1"/>
    </source>
</evidence>
<dbReference type="AlphaFoldDB" id="A0A0E9RZZ8"/>
<name>A0A0E9RZZ8_ANGAN</name>
<accession>A0A0E9RZZ8</accession>
<reference evidence="1" key="1">
    <citation type="submission" date="2014-11" db="EMBL/GenBank/DDBJ databases">
        <authorList>
            <person name="Amaro Gonzalez C."/>
        </authorList>
    </citation>
    <scope>NUCLEOTIDE SEQUENCE</scope>
</reference>
<sequence length="22" mass="2421">MLIAFGAGIVEMLFFFLAVPSF</sequence>
<reference evidence="1" key="2">
    <citation type="journal article" date="2015" name="Fish Shellfish Immunol.">
        <title>Early steps in the European eel (Anguilla anguilla)-Vibrio vulnificus interaction in the gills: Role of the RtxA13 toxin.</title>
        <authorList>
            <person name="Callol A."/>
            <person name="Pajuelo D."/>
            <person name="Ebbesson L."/>
            <person name="Teles M."/>
            <person name="MacKenzie S."/>
            <person name="Amaro C."/>
        </authorList>
    </citation>
    <scope>NUCLEOTIDE SEQUENCE</scope>
</reference>
<proteinExistence type="predicted"/>